<evidence type="ECO:0000256" key="1">
    <source>
        <dbReference type="ARBA" id="ARBA00004651"/>
    </source>
</evidence>
<keyword evidence="5 6" id="KW-0472">Membrane</keyword>
<sequence>MTDPKNNQTPQPPAVQYLTGHYPAVRDDEIDLKELILGLWAEKWLIVAITSVFTLAALVYALTATPYYKTEAKIRPAPKAHFLEINNTGVINITSASAFDRLFSALESRTNKREFFLANKELFAVYYKDNNDQKAFASFLRDGFIFTVPDEKKDKGKGVFLSIGYVSPEGVDAERVLSEYYRFSEAKVLNAYTNEYQMAIKAQVADVHKNIAQSVEALEISVSVETAKLKEADKVQIAELQDRKSSILAELKQLRLSRLKVLEEAKSTAQKLGIETPRTISNFDSKAREATATGGVVTTIDNRDAPLYLMGTMALTAEIETLKSRTDEAIADSRIAAIDRELAELAENRKVQALQARLGNPNFYRGVSDLKEKLFRLESLPDELQEVDFALVVDSPYTDSTKVKPRRSLICIVGLIIGGMLGLFVALIKRIFVK</sequence>
<accession>A0ABV8V3V9</accession>
<dbReference type="Pfam" id="PF02706">
    <property type="entry name" value="Wzz"/>
    <property type="match status" value="1"/>
</dbReference>
<keyword evidence="3 6" id="KW-0812">Transmembrane</keyword>
<proteinExistence type="predicted"/>
<dbReference type="SUPFAM" id="SSF160355">
    <property type="entry name" value="Bacterial polysaccharide co-polymerase-like"/>
    <property type="match status" value="2"/>
</dbReference>
<dbReference type="PANTHER" id="PTHR32309">
    <property type="entry name" value="TYROSINE-PROTEIN KINASE"/>
    <property type="match status" value="1"/>
</dbReference>
<keyword evidence="4 6" id="KW-1133">Transmembrane helix</keyword>
<organism evidence="9 10">
    <name type="scientific">Simiduia curdlanivorans</name>
    <dbReference type="NCBI Taxonomy" id="1492769"/>
    <lineage>
        <taxon>Bacteria</taxon>
        <taxon>Pseudomonadati</taxon>
        <taxon>Pseudomonadota</taxon>
        <taxon>Gammaproteobacteria</taxon>
        <taxon>Cellvibrionales</taxon>
        <taxon>Cellvibrionaceae</taxon>
        <taxon>Simiduia</taxon>
    </lineage>
</organism>
<gene>
    <name evidence="9" type="ORF">ACFOX3_05615</name>
</gene>
<evidence type="ECO:0000256" key="6">
    <source>
        <dbReference type="SAM" id="Phobius"/>
    </source>
</evidence>
<evidence type="ECO:0000259" key="8">
    <source>
        <dbReference type="Pfam" id="PF13807"/>
    </source>
</evidence>
<dbReference type="InterPro" id="IPR050445">
    <property type="entry name" value="Bact_polysacc_biosynth/exp"/>
</dbReference>
<comment type="subcellular location">
    <subcellularLocation>
        <location evidence="1">Cell membrane</location>
        <topology evidence="1">Multi-pass membrane protein</topology>
    </subcellularLocation>
</comment>
<keyword evidence="2" id="KW-1003">Cell membrane</keyword>
<evidence type="ECO:0000256" key="3">
    <source>
        <dbReference type="ARBA" id="ARBA00022692"/>
    </source>
</evidence>
<reference evidence="10" key="1">
    <citation type="journal article" date="2019" name="Int. J. Syst. Evol. Microbiol.">
        <title>The Global Catalogue of Microorganisms (GCM) 10K type strain sequencing project: providing services to taxonomists for standard genome sequencing and annotation.</title>
        <authorList>
            <consortium name="The Broad Institute Genomics Platform"/>
            <consortium name="The Broad Institute Genome Sequencing Center for Infectious Disease"/>
            <person name="Wu L."/>
            <person name="Ma J."/>
        </authorList>
    </citation>
    <scope>NUCLEOTIDE SEQUENCE [LARGE SCALE GENOMIC DNA]</scope>
    <source>
        <strain evidence="10">CECT 8570</strain>
    </source>
</reference>
<comment type="caution">
    <text evidence="9">The sequence shown here is derived from an EMBL/GenBank/DDBJ whole genome shotgun (WGS) entry which is preliminary data.</text>
</comment>
<dbReference type="Gene3D" id="3.30.1890.10">
    <property type="entry name" value="FepE-like"/>
    <property type="match status" value="2"/>
</dbReference>
<feature type="transmembrane region" description="Helical" evidence="6">
    <location>
        <begin position="44"/>
        <end position="63"/>
    </location>
</feature>
<keyword evidence="10" id="KW-1185">Reference proteome</keyword>
<evidence type="ECO:0000313" key="10">
    <source>
        <dbReference type="Proteomes" id="UP001595840"/>
    </source>
</evidence>
<feature type="transmembrane region" description="Helical" evidence="6">
    <location>
        <begin position="409"/>
        <end position="428"/>
    </location>
</feature>
<name>A0ABV8V3V9_9GAMM</name>
<evidence type="ECO:0000256" key="4">
    <source>
        <dbReference type="ARBA" id="ARBA00022989"/>
    </source>
</evidence>
<evidence type="ECO:0000256" key="2">
    <source>
        <dbReference type="ARBA" id="ARBA00022475"/>
    </source>
</evidence>
<feature type="domain" description="Polysaccharide chain length determinant N-terminal" evidence="7">
    <location>
        <begin position="28"/>
        <end position="87"/>
    </location>
</feature>
<protein>
    <submittedName>
        <fullName evidence="9">Wzz/FepE/Etk N-terminal domain-containing protein</fullName>
    </submittedName>
</protein>
<dbReference type="Proteomes" id="UP001595840">
    <property type="component" value="Unassembled WGS sequence"/>
</dbReference>
<dbReference type="PANTHER" id="PTHR32309:SF13">
    <property type="entry name" value="FERRIC ENTEROBACTIN TRANSPORT PROTEIN FEPE"/>
    <property type="match status" value="1"/>
</dbReference>
<feature type="domain" description="Tyrosine-protein kinase G-rich" evidence="8">
    <location>
        <begin position="391"/>
        <end position="430"/>
    </location>
</feature>
<dbReference type="InterPro" id="IPR032807">
    <property type="entry name" value="GNVR"/>
</dbReference>
<dbReference type="EMBL" id="JBHSCX010000004">
    <property type="protein sequence ID" value="MFC4361772.1"/>
    <property type="molecule type" value="Genomic_DNA"/>
</dbReference>
<evidence type="ECO:0000259" key="7">
    <source>
        <dbReference type="Pfam" id="PF02706"/>
    </source>
</evidence>
<dbReference type="RefSeq" id="WP_290263739.1">
    <property type="nucleotide sequence ID" value="NZ_JAUFQG010000006.1"/>
</dbReference>
<dbReference type="InterPro" id="IPR003856">
    <property type="entry name" value="LPS_length_determ_N"/>
</dbReference>
<evidence type="ECO:0000256" key="5">
    <source>
        <dbReference type="ARBA" id="ARBA00023136"/>
    </source>
</evidence>
<dbReference type="Pfam" id="PF13807">
    <property type="entry name" value="GNVR"/>
    <property type="match status" value="1"/>
</dbReference>
<evidence type="ECO:0000313" key="9">
    <source>
        <dbReference type="EMBL" id="MFC4361772.1"/>
    </source>
</evidence>